<evidence type="ECO:0000256" key="2">
    <source>
        <dbReference type="ARBA" id="ARBA00022692"/>
    </source>
</evidence>
<gene>
    <name evidence="9" type="ORF">PTSG_07907</name>
</gene>
<evidence type="ECO:0000256" key="6">
    <source>
        <dbReference type="SAM" id="MobiDB-lite"/>
    </source>
</evidence>
<feature type="transmembrane region" description="Helical" evidence="7">
    <location>
        <begin position="24"/>
        <end position="47"/>
    </location>
</feature>
<dbReference type="PANTHER" id="PTHR13439">
    <property type="entry name" value="CT120 PROTEIN"/>
    <property type="match status" value="1"/>
</dbReference>
<sequence>MLWEGEGLPAVALHRFTFGHGYDVIGLSAVAFAAMFALALAALYVLIPTSPRKTKKPKKPKKDGGKQDTTTSLAGMSFQERVRMTIRMVGPLHAVLVGVPALEAILDVAVNHQDELAPWPESEHLKCAVAVSCGYMIVDGLVNLYLGEGLMLVHHLLTLLTEYAFIMDSYNTHIPSPFFPAAVFLATELTAPFLHCEFLMRKCGVRPQLTLSGVLYTLNLGAIVPAWLLMRIGTFLFLLLKLVQSWKAHRMDAVLSGEHGRSALAQFVHIYFFAAILALLNIFWFFKILNMIATKGMGRRQTAKHTQDQKKKSNNKMKQQ</sequence>
<accession>F2UGN9</accession>
<dbReference type="GeneID" id="16072270"/>
<evidence type="ECO:0000313" key="9">
    <source>
        <dbReference type="EMBL" id="EGD75789.1"/>
    </source>
</evidence>
<feature type="region of interest" description="Disordered" evidence="6">
    <location>
        <begin position="52"/>
        <end position="71"/>
    </location>
</feature>
<evidence type="ECO:0000256" key="3">
    <source>
        <dbReference type="ARBA" id="ARBA00022989"/>
    </source>
</evidence>
<reference evidence="9" key="1">
    <citation type="submission" date="2009-08" db="EMBL/GenBank/DDBJ databases">
        <title>Annotation of Salpingoeca rosetta.</title>
        <authorList>
            <consortium name="The Broad Institute Genome Sequencing Platform"/>
            <person name="Russ C."/>
            <person name="Cuomo C."/>
            <person name="Burger G."/>
            <person name="Gray M.W."/>
            <person name="Holland P.W.H."/>
            <person name="King N."/>
            <person name="Lang F.B.F."/>
            <person name="Roger A.J."/>
            <person name="Ruiz-Trillo I."/>
            <person name="Young S.K."/>
            <person name="Zeng Q."/>
            <person name="Gargeya S."/>
            <person name="Alvarado L."/>
            <person name="Berlin A."/>
            <person name="Chapman S.B."/>
            <person name="Chen Z."/>
            <person name="Freedman E."/>
            <person name="Gellesch M."/>
            <person name="Goldberg J."/>
            <person name="Griggs A."/>
            <person name="Gujja S."/>
            <person name="Heilman E."/>
            <person name="Heiman D."/>
            <person name="Howarth C."/>
            <person name="Mehta T."/>
            <person name="Neiman D."/>
            <person name="Pearson M."/>
            <person name="Roberts A."/>
            <person name="Saif S."/>
            <person name="Shea T."/>
            <person name="Shenoy N."/>
            <person name="Sisk P."/>
            <person name="Stolte C."/>
            <person name="Sykes S."/>
            <person name="White J."/>
            <person name="Yandava C."/>
            <person name="Haas B."/>
            <person name="Nusbaum C."/>
            <person name="Birren B."/>
        </authorList>
    </citation>
    <scope>NUCLEOTIDE SEQUENCE [LARGE SCALE GENOMIC DNA]</scope>
    <source>
        <strain evidence="9">ATCC 50818</strain>
    </source>
</reference>
<feature type="domain" description="TLC" evidence="8">
    <location>
        <begin position="79"/>
        <end position="297"/>
    </location>
</feature>
<proteinExistence type="predicted"/>
<evidence type="ECO:0000259" key="8">
    <source>
        <dbReference type="PROSITE" id="PS50922"/>
    </source>
</evidence>
<dbReference type="GO" id="GO:0005783">
    <property type="term" value="C:endoplasmic reticulum"/>
    <property type="evidence" value="ECO:0007669"/>
    <property type="project" value="TreeGrafter"/>
</dbReference>
<dbReference type="GO" id="GO:0016020">
    <property type="term" value="C:membrane"/>
    <property type="evidence" value="ECO:0007669"/>
    <property type="project" value="UniProtKB-SubCell"/>
</dbReference>
<evidence type="ECO:0000256" key="5">
    <source>
        <dbReference type="PROSITE-ProRule" id="PRU00205"/>
    </source>
</evidence>
<evidence type="ECO:0000313" key="10">
    <source>
        <dbReference type="Proteomes" id="UP000007799"/>
    </source>
</evidence>
<dbReference type="Pfam" id="PF03798">
    <property type="entry name" value="TRAM_LAG1_CLN8"/>
    <property type="match status" value="1"/>
</dbReference>
<dbReference type="OMA" id="TEYAFIM"/>
<dbReference type="AlphaFoldDB" id="F2UGN9"/>
<dbReference type="PROSITE" id="PS50922">
    <property type="entry name" value="TLC"/>
    <property type="match status" value="1"/>
</dbReference>
<dbReference type="KEGG" id="sre:PTSG_07907"/>
<organism evidence="10">
    <name type="scientific">Salpingoeca rosetta (strain ATCC 50818 / BSB-021)</name>
    <dbReference type="NCBI Taxonomy" id="946362"/>
    <lineage>
        <taxon>Eukaryota</taxon>
        <taxon>Choanoflagellata</taxon>
        <taxon>Craspedida</taxon>
        <taxon>Salpingoecidae</taxon>
        <taxon>Salpingoeca</taxon>
    </lineage>
</organism>
<name>F2UGN9_SALR5</name>
<feature type="transmembrane region" description="Helical" evidence="7">
    <location>
        <begin position="263"/>
        <end position="286"/>
    </location>
</feature>
<dbReference type="EMBL" id="GL832973">
    <property type="protein sequence ID" value="EGD75789.1"/>
    <property type="molecule type" value="Genomic_DNA"/>
</dbReference>
<keyword evidence="10" id="KW-1185">Reference proteome</keyword>
<dbReference type="GO" id="GO:0055088">
    <property type="term" value="P:lipid homeostasis"/>
    <property type="evidence" value="ECO:0007669"/>
    <property type="project" value="TreeGrafter"/>
</dbReference>
<evidence type="ECO:0000256" key="7">
    <source>
        <dbReference type="SAM" id="Phobius"/>
    </source>
</evidence>
<feature type="compositionally biased region" description="Basic residues" evidence="6">
    <location>
        <begin position="52"/>
        <end position="61"/>
    </location>
</feature>
<evidence type="ECO:0000256" key="4">
    <source>
        <dbReference type="ARBA" id="ARBA00023136"/>
    </source>
</evidence>
<comment type="subcellular location">
    <subcellularLocation>
        <location evidence="1">Membrane</location>
        <topology evidence="1">Multi-pass membrane protein</topology>
    </subcellularLocation>
</comment>
<dbReference type="InterPro" id="IPR006634">
    <property type="entry name" value="TLC-dom"/>
</dbReference>
<keyword evidence="3 7" id="KW-1133">Transmembrane helix</keyword>
<protein>
    <recommendedName>
        <fullName evidence="8">TLC domain-containing protein</fullName>
    </recommendedName>
</protein>
<feature type="transmembrane region" description="Helical" evidence="7">
    <location>
        <begin position="178"/>
        <end position="199"/>
    </location>
</feature>
<keyword evidence="2 5" id="KW-0812">Transmembrane</keyword>
<dbReference type="OrthoDB" id="10266980at2759"/>
<keyword evidence="4 5" id="KW-0472">Membrane</keyword>
<feature type="transmembrane region" description="Helical" evidence="7">
    <location>
        <begin position="144"/>
        <end position="166"/>
    </location>
</feature>
<feature type="transmembrane region" description="Helical" evidence="7">
    <location>
        <begin position="220"/>
        <end position="243"/>
    </location>
</feature>
<dbReference type="RefSeq" id="XP_004991710.1">
    <property type="nucleotide sequence ID" value="XM_004991653.1"/>
</dbReference>
<evidence type="ECO:0000256" key="1">
    <source>
        <dbReference type="ARBA" id="ARBA00004141"/>
    </source>
</evidence>
<dbReference type="InParanoid" id="F2UGN9"/>
<dbReference type="Proteomes" id="UP000007799">
    <property type="component" value="Unassembled WGS sequence"/>
</dbReference>
<feature type="region of interest" description="Disordered" evidence="6">
    <location>
        <begin position="300"/>
        <end position="320"/>
    </location>
</feature>
<dbReference type="InterPro" id="IPR050846">
    <property type="entry name" value="TLCD"/>
</dbReference>
<dbReference type="PANTHER" id="PTHR13439:SF0">
    <property type="entry name" value="TOPOISOMERASE I DAMAGE AFFECTED PROTEIN 4"/>
    <property type="match status" value="1"/>
</dbReference>